<evidence type="ECO:0000313" key="3">
    <source>
        <dbReference type="Proteomes" id="UP000242662"/>
    </source>
</evidence>
<dbReference type="AlphaFoldDB" id="A0A1G6NVK1"/>
<dbReference type="RefSeq" id="WP_176763919.1">
    <property type="nucleotide sequence ID" value="NZ_FMYM01000013.1"/>
</dbReference>
<feature type="transmembrane region" description="Helical" evidence="1">
    <location>
        <begin position="14"/>
        <end position="34"/>
    </location>
</feature>
<reference evidence="3" key="1">
    <citation type="submission" date="2016-09" db="EMBL/GenBank/DDBJ databases">
        <authorList>
            <person name="Varghese N."/>
            <person name="Submissions S."/>
        </authorList>
    </citation>
    <scope>NUCLEOTIDE SEQUENCE [LARGE SCALE GENOMIC DNA]</scope>
    <source>
        <strain evidence="3">25nlg</strain>
    </source>
</reference>
<dbReference type="EMBL" id="FMYM01000013">
    <property type="protein sequence ID" value="SDC71185.1"/>
    <property type="molecule type" value="Genomic_DNA"/>
</dbReference>
<protein>
    <submittedName>
        <fullName evidence="2">Uncharacterized protein</fullName>
    </submittedName>
</protein>
<gene>
    <name evidence="2" type="ORF">SAMN05421737_11368</name>
</gene>
<keyword evidence="1" id="KW-0472">Membrane</keyword>
<keyword evidence="1" id="KW-0812">Transmembrane</keyword>
<dbReference type="STRING" id="1464122.SAMN05421737_11368"/>
<name>A0A1G6NVK1_9BACI</name>
<organism evidence="2 3">
    <name type="scientific">Shouchella lonarensis</name>
    <dbReference type="NCBI Taxonomy" id="1464122"/>
    <lineage>
        <taxon>Bacteria</taxon>
        <taxon>Bacillati</taxon>
        <taxon>Bacillota</taxon>
        <taxon>Bacilli</taxon>
        <taxon>Bacillales</taxon>
        <taxon>Bacillaceae</taxon>
        <taxon>Shouchella</taxon>
    </lineage>
</organism>
<keyword evidence="1" id="KW-1133">Transmembrane helix</keyword>
<dbReference type="Proteomes" id="UP000242662">
    <property type="component" value="Unassembled WGS sequence"/>
</dbReference>
<keyword evidence="3" id="KW-1185">Reference proteome</keyword>
<proteinExistence type="predicted"/>
<sequence>MNIASREVEELLTIIWQLLGFAALGFSIFLLYLLTKFLIQNTRKGS</sequence>
<evidence type="ECO:0000313" key="2">
    <source>
        <dbReference type="EMBL" id="SDC71185.1"/>
    </source>
</evidence>
<accession>A0A1G6NVK1</accession>
<evidence type="ECO:0000256" key="1">
    <source>
        <dbReference type="SAM" id="Phobius"/>
    </source>
</evidence>